<proteinExistence type="predicted"/>
<dbReference type="InterPro" id="IPR029058">
    <property type="entry name" value="AB_hydrolase_fold"/>
</dbReference>
<dbReference type="Gene3D" id="3.40.50.1820">
    <property type="entry name" value="alpha/beta hydrolase"/>
    <property type="match status" value="1"/>
</dbReference>
<dbReference type="SUPFAM" id="SSF53474">
    <property type="entry name" value="alpha/beta-Hydrolases"/>
    <property type="match status" value="1"/>
</dbReference>
<dbReference type="PANTHER" id="PTHR48081:SF8">
    <property type="entry name" value="ALPHA_BETA HYDROLASE FOLD-3 DOMAIN-CONTAINING PROTEIN-RELATED"/>
    <property type="match status" value="1"/>
</dbReference>
<protein>
    <submittedName>
        <fullName evidence="4">Alpha/beta hydrolase</fullName>
    </submittedName>
</protein>
<organism evidence="4 5">
    <name type="scientific">Lysobacter korlensis</name>
    <dbReference type="NCBI Taxonomy" id="553636"/>
    <lineage>
        <taxon>Bacteria</taxon>
        <taxon>Pseudomonadati</taxon>
        <taxon>Pseudomonadota</taxon>
        <taxon>Gammaproteobacteria</taxon>
        <taxon>Lysobacterales</taxon>
        <taxon>Lysobacteraceae</taxon>
        <taxon>Lysobacter</taxon>
    </lineage>
</organism>
<evidence type="ECO:0000256" key="1">
    <source>
        <dbReference type="ARBA" id="ARBA00022801"/>
    </source>
</evidence>
<feature type="domain" description="Alpha/beta hydrolase fold-3" evidence="3">
    <location>
        <begin position="31"/>
        <end position="73"/>
    </location>
</feature>
<gene>
    <name evidence="4" type="ORF">ACFFGH_27115</name>
</gene>
<evidence type="ECO:0000313" key="5">
    <source>
        <dbReference type="Proteomes" id="UP001589896"/>
    </source>
</evidence>
<dbReference type="GO" id="GO:0016787">
    <property type="term" value="F:hydrolase activity"/>
    <property type="evidence" value="ECO:0007669"/>
    <property type="project" value="UniProtKB-KW"/>
</dbReference>
<dbReference type="InterPro" id="IPR013094">
    <property type="entry name" value="AB_hydrolase_3"/>
</dbReference>
<dbReference type="EMBL" id="JBHLTG010000008">
    <property type="protein sequence ID" value="MFC0681515.1"/>
    <property type="molecule type" value="Genomic_DNA"/>
</dbReference>
<name>A0ABV6RX08_9GAMM</name>
<dbReference type="PANTHER" id="PTHR48081">
    <property type="entry name" value="AB HYDROLASE SUPERFAMILY PROTEIN C4A8.06C"/>
    <property type="match status" value="1"/>
</dbReference>
<feature type="domain" description="Alpha/beta hydrolase fold-3" evidence="3">
    <location>
        <begin position="102"/>
        <end position="273"/>
    </location>
</feature>
<keyword evidence="5" id="KW-1185">Reference proteome</keyword>
<evidence type="ECO:0000259" key="3">
    <source>
        <dbReference type="Pfam" id="PF07859"/>
    </source>
</evidence>
<reference evidence="4 5" key="1">
    <citation type="submission" date="2024-09" db="EMBL/GenBank/DDBJ databases">
        <authorList>
            <person name="Sun Q."/>
            <person name="Mori K."/>
        </authorList>
    </citation>
    <scope>NUCLEOTIDE SEQUENCE [LARGE SCALE GENOMIC DNA]</scope>
    <source>
        <strain evidence="4 5">KCTC 23076</strain>
    </source>
</reference>
<comment type="caution">
    <text evidence="4">The sequence shown here is derived from an EMBL/GenBank/DDBJ whole genome shotgun (WGS) entry which is preliminary data.</text>
</comment>
<sequence length="325" mass="33747">MSEIHDVDLNGGGHDFRVRVYPAENPNGALLVWLHGGAFMFGSVDMPESDQVGRRLSAAGVSVVAVDYTLAPLDALESLGPPDPALDIPTAAEMRAMAEAAGPRVRFPVASLQTVAAFDWAVAHAAELGADPARVALGGASAGGNLSAGAALRLRDRGEAQPSLVALVYPVLHSPLPPASEELAAKLEGLPSHQTFPPESSAAINRNYLGDAEDEDGYAFPGGSDLTGLPETLIVNADRDRLRASGEAFAAELASAGVHVRVVREHGSMHGFLNEVGHAAAERTMALIVDAAFTARSAGSSRSIRAERGDSTDSFPRGSKAFGRS</sequence>
<evidence type="ECO:0000313" key="4">
    <source>
        <dbReference type="EMBL" id="MFC0681515.1"/>
    </source>
</evidence>
<accession>A0ABV6RX08</accession>
<dbReference type="RefSeq" id="WP_386674274.1">
    <property type="nucleotide sequence ID" value="NZ_JBHLTG010000008.1"/>
</dbReference>
<dbReference type="InterPro" id="IPR050300">
    <property type="entry name" value="GDXG_lipolytic_enzyme"/>
</dbReference>
<keyword evidence="1 4" id="KW-0378">Hydrolase</keyword>
<feature type="region of interest" description="Disordered" evidence="2">
    <location>
        <begin position="300"/>
        <end position="325"/>
    </location>
</feature>
<dbReference type="Pfam" id="PF07859">
    <property type="entry name" value="Abhydrolase_3"/>
    <property type="match status" value="2"/>
</dbReference>
<dbReference type="Proteomes" id="UP001589896">
    <property type="component" value="Unassembled WGS sequence"/>
</dbReference>
<evidence type="ECO:0000256" key="2">
    <source>
        <dbReference type="SAM" id="MobiDB-lite"/>
    </source>
</evidence>